<accession>A0ABS3AMB2</accession>
<proteinExistence type="predicted"/>
<keyword evidence="3" id="KW-1185">Reference proteome</keyword>
<feature type="region of interest" description="Disordered" evidence="1">
    <location>
        <begin position="1"/>
        <end position="33"/>
    </location>
</feature>
<evidence type="ECO:0000313" key="3">
    <source>
        <dbReference type="Proteomes" id="UP000772591"/>
    </source>
</evidence>
<dbReference type="EMBL" id="JADEVO010000043">
    <property type="protein sequence ID" value="MBN3968100.1"/>
    <property type="molecule type" value="Genomic_DNA"/>
</dbReference>
<evidence type="ECO:0000256" key="1">
    <source>
        <dbReference type="SAM" id="MobiDB-lite"/>
    </source>
</evidence>
<gene>
    <name evidence="2" type="ORF">IMW75_22825</name>
</gene>
<comment type="caution">
    <text evidence="2">The sequence shown here is derived from an EMBL/GenBank/DDBJ whole genome shotgun (WGS) entry which is preliminary data.</text>
</comment>
<protein>
    <submittedName>
        <fullName evidence="2">Uncharacterized protein</fullName>
    </submittedName>
</protein>
<sequence length="70" mass="7334">MPILHQSGRAAGKKSTEASTLAAMRSGGQLSGIDPHEHRVAHRCQHAIGIHLADHPGLAANVTAKPIRIS</sequence>
<reference evidence="2 3" key="1">
    <citation type="journal article" date="2021" name="Int. J. Syst. Evol. Microbiol.">
        <title>Pseudomonas piscium sp. nov., Pseudomonas pisciculturae sp. nov., Pseudomonas mucoides sp. nov. and Pseudomonas neuropathica sp. nov. isolated from rainbow trout.</title>
        <authorList>
            <person name="Duman M."/>
            <person name="Mulet M."/>
            <person name="Altun S."/>
            <person name="Saticioglu I.B."/>
            <person name="Gomila M."/>
            <person name="Lalucat J."/>
            <person name="Garcia-Valdes E."/>
        </authorList>
    </citation>
    <scope>NUCLEOTIDE SEQUENCE [LARGE SCALE GENOMIC DNA]</scope>
    <source>
        <strain evidence="2 3">LMG 28632</strain>
    </source>
</reference>
<dbReference type="Proteomes" id="UP000772591">
    <property type="component" value="Unassembled WGS sequence"/>
</dbReference>
<evidence type="ECO:0000313" key="2">
    <source>
        <dbReference type="EMBL" id="MBN3968100.1"/>
    </source>
</evidence>
<organism evidence="2 3">
    <name type="scientific">Pseudomonas gregormendelii</name>
    <dbReference type="NCBI Taxonomy" id="1628277"/>
    <lineage>
        <taxon>Bacteria</taxon>
        <taxon>Pseudomonadati</taxon>
        <taxon>Pseudomonadota</taxon>
        <taxon>Gammaproteobacteria</taxon>
        <taxon>Pseudomonadales</taxon>
        <taxon>Pseudomonadaceae</taxon>
        <taxon>Pseudomonas</taxon>
    </lineage>
</organism>
<name>A0ABS3AMB2_9PSED</name>